<dbReference type="AlphaFoldDB" id="A0A7S0JBK7"/>
<proteinExistence type="inferred from homology"/>
<dbReference type="GO" id="GO:0030041">
    <property type="term" value="P:actin filament polymerization"/>
    <property type="evidence" value="ECO:0007669"/>
    <property type="project" value="TreeGrafter"/>
</dbReference>
<accession>A0A7S0JBK7</accession>
<dbReference type="GO" id="GO:0071203">
    <property type="term" value="C:WASH complex"/>
    <property type="evidence" value="ECO:0007669"/>
    <property type="project" value="InterPro"/>
</dbReference>
<evidence type="ECO:0000256" key="2">
    <source>
        <dbReference type="SAM" id="MobiDB-lite"/>
    </source>
</evidence>
<evidence type="ECO:0000256" key="1">
    <source>
        <dbReference type="ARBA" id="ARBA00006224"/>
    </source>
</evidence>
<evidence type="ECO:0000313" key="3">
    <source>
        <dbReference type="EMBL" id="CAD8546930.1"/>
    </source>
</evidence>
<dbReference type="EMBL" id="HBER01044234">
    <property type="protein sequence ID" value="CAD8546930.1"/>
    <property type="molecule type" value="Transcribed_RNA"/>
</dbReference>
<dbReference type="GO" id="GO:0007032">
    <property type="term" value="P:endosome organization"/>
    <property type="evidence" value="ECO:0007669"/>
    <property type="project" value="TreeGrafter"/>
</dbReference>
<protein>
    <submittedName>
        <fullName evidence="3">Uncharacterized protein</fullName>
    </submittedName>
</protein>
<dbReference type="Pfam" id="PF10266">
    <property type="entry name" value="Strumpellin"/>
    <property type="match status" value="2"/>
</dbReference>
<feature type="region of interest" description="Disordered" evidence="2">
    <location>
        <begin position="628"/>
        <end position="653"/>
    </location>
</feature>
<dbReference type="InterPro" id="IPR019393">
    <property type="entry name" value="WASH_strumpellin"/>
</dbReference>
<reference evidence="3" key="1">
    <citation type="submission" date="2021-01" db="EMBL/GenBank/DDBJ databases">
        <authorList>
            <person name="Corre E."/>
            <person name="Pelletier E."/>
            <person name="Niang G."/>
            <person name="Scheremetjew M."/>
            <person name="Finn R."/>
            <person name="Kale V."/>
            <person name="Holt S."/>
            <person name="Cochrane G."/>
            <person name="Meng A."/>
            <person name="Brown T."/>
            <person name="Cohen L."/>
        </authorList>
    </citation>
    <scope>NUCLEOTIDE SEQUENCE</scope>
    <source>
        <strain evidence="3">RCC1130</strain>
    </source>
</reference>
<name>A0A7S0JBK7_9EUKA</name>
<gene>
    <name evidence="3" type="ORF">CLEP1334_LOCUS22220</name>
</gene>
<dbReference type="GO" id="GO:0051125">
    <property type="term" value="P:regulation of actin nucleation"/>
    <property type="evidence" value="ECO:0007669"/>
    <property type="project" value="TreeGrafter"/>
</dbReference>
<sequence>MLHCVRECNVALRWLMLHRRAKARKLPDKDSAPKKESDQQAVLVLLMNTAQLEYLLRKLFESLLDAKEDMWARSKAVAEERLTELADFFSGERALTRVEEANKPLKEWFASLAAQVRSLHTSELTATGRKMHHLITALSEVEQFHQIESALQTKQFLADTRATLHRMMRVLNIRDGTRVTLSVVSDMSYAWEVINDYTELMRARIHKDPFCVMKLRATFLKLVSILDSPLNRINQANSKDFESVSQYYSSALVAYVQRVLQVIPQDIFAALRDVVRIQTLELKELPVKVVRAELRVWAQLEPRHRLAAATHRVSVLTEGVLNMQTTLLGVIKVDPKELLHNGIRRELVRQLTLALQMGLSFRGSSGKAGELDGALVALAQQLEGVQLSLEYISDYVKMCGLRLYQEGMHRVVGFFVEQECNSFLKTRISPEQSRYQSTAAPIAPPATAADNFISRLVRELLSAASTRKAVYIPLESAWHDSQGRQLVGARTFELIGLALGSEGLRGTYLTLGFVIASRLARCHRTLRALLVGEARAALNRYADAVEPLSSLPERQAKLVSSAAAALTKVNVELAETVARVGTAQLLRAQTARRLSLSSMRDSALLRATLETVNVSVVSDLTCGVSADEAEGHAPETALSSTASPPPEAPTAAPTWQTAIAAATEAAASTTRGGALVGELRRFLEASGLGNPLQQVMSTAEALPQLHHALALFTLSTLAKLSYAPALGTFTPASRSAEEPLDGVTLAAGVTTLLRQAHIDVTTKYIAALQQHVRALVHLSSATQGRATEPPIEAANIVRFIGMVCEYADARCEQLPLYQCVCGVGG</sequence>
<dbReference type="GO" id="GO:0140285">
    <property type="term" value="P:endosome fission"/>
    <property type="evidence" value="ECO:0007669"/>
    <property type="project" value="TreeGrafter"/>
</dbReference>
<organism evidence="3">
    <name type="scientific">Calcidiscus leptoporus</name>
    <dbReference type="NCBI Taxonomy" id="127549"/>
    <lineage>
        <taxon>Eukaryota</taxon>
        <taxon>Haptista</taxon>
        <taxon>Haptophyta</taxon>
        <taxon>Prymnesiophyceae</taxon>
        <taxon>Coccolithales</taxon>
        <taxon>Calcidiscaceae</taxon>
        <taxon>Calcidiscus</taxon>
    </lineage>
</organism>
<dbReference type="GO" id="GO:0005768">
    <property type="term" value="C:endosome"/>
    <property type="evidence" value="ECO:0007669"/>
    <property type="project" value="TreeGrafter"/>
</dbReference>
<comment type="similarity">
    <text evidence="1">Belongs to the strumpellin family.</text>
</comment>
<dbReference type="PANTHER" id="PTHR15691">
    <property type="entry name" value="WASH COMPLEX SUBUNIT 5"/>
    <property type="match status" value="1"/>
</dbReference>
<dbReference type="PANTHER" id="PTHR15691:SF6">
    <property type="entry name" value="WASH COMPLEX SUBUNIT 5"/>
    <property type="match status" value="1"/>
</dbReference>